<keyword evidence="3" id="KW-1185">Reference proteome</keyword>
<dbReference type="AlphaFoldDB" id="A0A8G2BJD1"/>
<dbReference type="EMBL" id="FNBW01000009">
    <property type="protein sequence ID" value="SDG03804.1"/>
    <property type="molecule type" value="Genomic_DNA"/>
</dbReference>
<accession>A0A8G2BJD1</accession>
<gene>
    <name evidence="2" type="ORF">SAMN05660686_03150</name>
</gene>
<name>A0A8G2BJD1_9PROT</name>
<evidence type="ECO:0000313" key="3">
    <source>
        <dbReference type="Proteomes" id="UP000198615"/>
    </source>
</evidence>
<protein>
    <submittedName>
        <fullName evidence="2">Uncharacterized protein</fullName>
    </submittedName>
</protein>
<feature type="transmembrane region" description="Helical" evidence="1">
    <location>
        <begin position="6"/>
        <end position="26"/>
    </location>
</feature>
<dbReference type="Proteomes" id="UP000198615">
    <property type="component" value="Unassembled WGS sequence"/>
</dbReference>
<dbReference type="RefSeq" id="WP_028794285.1">
    <property type="nucleotide sequence ID" value="NZ_FNBW01000009.1"/>
</dbReference>
<keyword evidence="1" id="KW-0472">Membrane</keyword>
<keyword evidence="1" id="KW-0812">Transmembrane</keyword>
<comment type="caution">
    <text evidence="2">The sequence shown here is derived from an EMBL/GenBank/DDBJ whole genome shotgun (WGS) entry which is preliminary data.</text>
</comment>
<evidence type="ECO:0000313" key="2">
    <source>
        <dbReference type="EMBL" id="SDG03804.1"/>
    </source>
</evidence>
<proteinExistence type="predicted"/>
<evidence type="ECO:0000256" key="1">
    <source>
        <dbReference type="SAM" id="Phobius"/>
    </source>
</evidence>
<sequence>MELTWYRTLVIVIALAVTTAGLWSRWRSGDLVDTHRDRVLALCPQQLAAAGYDTGPDALRVEMDARWDWGRFELRSDLFADRLSHAGARFEAVRASLYQPLADGGDGGSRCRRAVCIYSVPLDAAIASVRDGPCGGSGGHDLVTPGLKPDILNQQYR</sequence>
<reference evidence="2 3" key="1">
    <citation type="submission" date="2016-10" db="EMBL/GenBank/DDBJ databases">
        <authorList>
            <person name="Varghese N."/>
            <person name="Submissions S."/>
        </authorList>
    </citation>
    <scope>NUCLEOTIDE SEQUENCE [LARGE SCALE GENOMIC DNA]</scope>
    <source>
        <strain evidence="2 3">DSM 18839</strain>
    </source>
</reference>
<organism evidence="2 3">
    <name type="scientific">Thalassobaculum litoreum DSM 18839</name>
    <dbReference type="NCBI Taxonomy" id="1123362"/>
    <lineage>
        <taxon>Bacteria</taxon>
        <taxon>Pseudomonadati</taxon>
        <taxon>Pseudomonadota</taxon>
        <taxon>Alphaproteobacteria</taxon>
        <taxon>Rhodospirillales</taxon>
        <taxon>Thalassobaculaceae</taxon>
        <taxon>Thalassobaculum</taxon>
    </lineage>
</organism>
<keyword evidence="1" id="KW-1133">Transmembrane helix</keyword>